<proteinExistence type="predicted"/>
<accession>A0AAE3P4G8</accession>
<name>A0AAE3P4G8_9BACT</name>
<comment type="caution">
    <text evidence="1">The sequence shown here is derived from an EMBL/GenBank/DDBJ whole genome shotgun (WGS) entry which is preliminary data.</text>
</comment>
<reference evidence="1" key="1">
    <citation type="submission" date="2023-03" db="EMBL/GenBank/DDBJ databases">
        <title>Stygiobacter electus gen. nov., sp. nov., facultatively anaerobic thermotolerant bacterium of the class Ignavibacteria from a well of Yessentuki mineral water deposit.</title>
        <authorList>
            <person name="Podosokorskaya O.A."/>
            <person name="Elcheninov A.G."/>
            <person name="Petrova N.F."/>
            <person name="Zavarzina D.G."/>
            <person name="Kublanov I.V."/>
            <person name="Merkel A.Y."/>
        </authorList>
    </citation>
    <scope>NUCLEOTIDE SEQUENCE</scope>
    <source>
        <strain evidence="1">09-Me</strain>
    </source>
</reference>
<dbReference type="EMBL" id="JARGDL010000018">
    <property type="protein sequence ID" value="MDF1612775.1"/>
    <property type="molecule type" value="Genomic_DNA"/>
</dbReference>
<dbReference type="Proteomes" id="UP001221302">
    <property type="component" value="Unassembled WGS sequence"/>
</dbReference>
<organism evidence="1 2">
    <name type="scientific">Stygiobacter electus</name>
    <dbReference type="NCBI Taxonomy" id="3032292"/>
    <lineage>
        <taxon>Bacteria</taxon>
        <taxon>Pseudomonadati</taxon>
        <taxon>Ignavibacteriota</taxon>
        <taxon>Ignavibacteria</taxon>
        <taxon>Ignavibacteriales</taxon>
        <taxon>Melioribacteraceae</taxon>
        <taxon>Stygiobacter</taxon>
    </lineage>
</organism>
<sequence>MKILVLIFVFRFAVFAQPEFYKWQEKEIEYRTNFINEEDYKSNSFLSHLQKIYTFIISEPDGDNCPFSPSCSNFFVEAVDKTNFFTGILLFADRFTRDMNPFKSLNQYNIISFRKLSDPVDNYLFKN</sequence>
<gene>
    <name evidence="1" type="primary">yidD</name>
    <name evidence="1" type="ORF">P0M35_11485</name>
</gene>
<dbReference type="AlphaFoldDB" id="A0AAE3P4G8"/>
<protein>
    <submittedName>
        <fullName evidence="1">Membrane protein insertion efficiency factor YidD</fullName>
    </submittedName>
</protein>
<dbReference type="Pfam" id="PF01809">
    <property type="entry name" value="YidD"/>
    <property type="match status" value="1"/>
</dbReference>
<evidence type="ECO:0000313" key="1">
    <source>
        <dbReference type="EMBL" id="MDF1612775.1"/>
    </source>
</evidence>
<evidence type="ECO:0000313" key="2">
    <source>
        <dbReference type="Proteomes" id="UP001221302"/>
    </source>
</evidence>
<dbReference type="InterPro" id="IPR002696">
    <property type="entry name" value="Membr_insert_effic_factor_YidD"/>
</dbReference>
<keyword evidence="2" id="KW-1185">Reference proteome</keyword>
<dbReference type="NCBIfam" id="TIGR00278">
    <property type="entry name" value="membrane protein insertion efficiency factor YidD"/>
    <property type="match status" value="1"/>
</dbReference>
<dbReference type="RefSeq" id="WP_321536546.1">
    <property type="nucleotide sequence ID" value="NZ_JARGDL010000018.1"/>
</dbReference>